<evidence type="ECO:0000313" key="2">
    <source>
        <dbReference type="Proteomes" id="UP001291930"/>
    </source>
</evidence>
<keyword evidence="2" id="KW-1185">Reference proteome</keyword>
<proteinExistence type="predicted"/>
<name>A0ABU5JYS9_9BACI</name>
<evidence type="ECO:0008006" key="3">
    <source>
        <dbReference type="Google" id="ProtNLM"/>
    </source>
</evidence>
<dbReference type="EMBL" id="JAXOVW010000035">
    <property type="protein sequence ID" value="MDZ5608612.1"/>
    <property type="molecule type" value="Genomic_DNA"/>
</dbReference>
<evidence type="ECO:0000313" key="1">
    <source>
        <dbReference type="EMBL" id="MDZ5608612.1"/>
    </source>
</evidence>
<sequence>MCIKCEIKKALADAMGIEVKEEVIGKATEAQLKKLQAANEDEKAIKKQIEAEFKAEVAPIRDKYKQRSKELLTPIFERHDAVCGEIHKTLGVTEEDDLAIDMETGEVTKKVIKKKESSNLH</sequence>
<reference evidence="2" key="1">
    <citation type="submission" date="2023-11" db="EMBL/GenBank/DDBJ databases">
        <title>Genome Sequence of Bacillus pseudomycoides stain BUPM19.</title>
        <authorList>
            <person name="Farhat A."/>
        </authorList>
    </citation>
    <scope>NUCLEOTIDE SEQUENCE [LARGE SCALE GENOMIC DNA]</scope>
    <source>
        <strain evidence="2">BUPM19</strain>
    </source>
</reference>
<accession>A0ABU5JYS9</accession>
<dbReference type="RefSeq" id="WP_374218325.1">
    <property type="nucleotide sequence ID" value="NZ_JAXOVW010000035.1"/>
</dbReference>
<comment type="caution">
    <text evidence="1">The sequence shown here is derived from an EMBL/GenBank/DDBJ whole genome shotgun (WGS) entry which is preliminary data.</text>
</comment>
<protein>
    <recommendedName>
        <fullName evidence="3">Phage protein</fullName>
    </recommendedName>
</protein>
<organism evidence="1 2">
    <name type="scientific">Bacillus bingmayongensis</name>
    <dbReference type="NCBI Taxonomy" id="1150157"/>
    <lineage>
        <taxon>Bacteria</taxon>
        <taxon>Bacillati</taxon>
        <taxon>Bacillota</taxon>
        <taxon>Bacilli</taxon>
        <taxon>Bacillales</taxon>
        <taxon>Bacillaceae</taxon>
        <taxon>Bacillus</taxon>
    </lineage>
</organism>
<dbReference type="Proteomes" id="UP001291930">
    <property type="component" value="Unassembled WGS sequence"/>
</dbReference>
<gene>
    <name evidence="1" type="ORF">U2I54_16295</name>
</gene>